<gene>
    <name evidence="1" type="ORF">XELAEV_18023233mg</name>
</gene>
<organism evidence="1 2">
    <name type="scientific">Xenopus laevis</name>
    <name type="common">African clawed frog</name>
    <dbReference type="NCBI Taxonomy" id="8355"/>
    <lineage>
        <taxon>Eukaryota</taxon>
        <taxon>Metazoa</taxon>
        <taxon>Chordata</taxon>
        <taxon>Craniata</taxon>
        <taxon>Vertebrata</taxon>
        <taxon>Euteleostomi</taxon>
        <taxon>Amphibia</taxon>
        <taxon>Batrachia</taxon>
        <taxon>Anura</taxon>
        <taxon>Pipoidea</taxon>
        <taxon>Pipidae</taxon>
        <taxon>Xenopodinae</taxon>
        <taxon>Xenopus</taxon>
        <taxon>Xenopus</taxon>
    </lineage>
</organism>
<dbReference type="Proteomes" id="UP000694892">
    <property type="component" value="Chromosome 4L"/>
</dbReference>
<evidence type="ECO:0000313" key="2">
    <source>
        <dbReference type="Proteomes" id="UP000694892"/>
    </source>
</evidence>
<sequence length="95" mass="10179">MADWSFFYHAGDSTSGLFGLRIKRGPGNDTWVGTFSGKIDQAVLRVAKFSGKNTSMSIGLPNFREENTGLCILLFFSINNREGGLATNGSEAGLG</sequence>
<reference evidence="2" key="1">
    <citation type="journal article" date="2016" name="Nature">
        <title>Genome evolution in the allotetraploid frog Xenopus laevis.</title>
        <authorList>
            <person name="Session A.M."/>
            <person name="Uno Y."/>
            <person name="Kwon T."/>
            <person name="Chapman J.A."/>
            <person name="Toyoda A."/>
            <person name="Takahashi S."/>
            <person name="Fukui A."/>
            <person name="Hikosaka A."/>
            <person name="Suzuki A."/>
            <person name="Kondo M."/>
            <person name="van Heeringen S.J."/>
            <person name="Quigley I."/>
            <person name="Heinz S."/>
            <person name="Ogino H."/>
            <person name="Ochi H."/>
            <person name="Hellsten U."/>
            <person name="Lyons J.B."/>
            <person name="Simakov O."/>
            <person name="Putnam N."/>
            <person name="Stites J."/>
            <person name="Kuroki Y."/>
            <person name="Tanaka T."/>
            <person name="Michiue T."/>
            <person name="Watanabe M."/>
            <person name="Bogdanovic O."/>
            <person name="Lister R."/>
            <person name="Georgiou G."/>
            <person name="Paranjpe S.S."/>
            <person name="van Kruijsbergen I."/>
            <person name="Shu S."/>
            <person name="Carlson J."/>
            <person name="Kinoshita T."/>
            <person name="Ohta Y."/>
            <person name="Mawaribuchi S."/>
            <person name="Jenkins J."/>
            <person name="Grimwood J."/>
            <person name="Schmutz J."/>
            <person name="Mitros T."/>
            <person name="Mozaffari S.V."/>
            <person name="Suzuki Y."/>
            <person name="Haramoto Y."/>
            <person name="Yamamoto T.S."/>
            <person name="Takagi C."/>
            <person name="Heald R."/>
            <person name="Miller K."/>
            <person name="Haudenschild C."/>
            <person name="Kitzman J."/>
            <person name="Nakayama T."/>
            <person name="Izutsu Y."/>
            <person name="Robert J."/>
            <person name="Fortriede J."/>
            <person name="Burns K."/>
            <person name="Lotay V."/>
            <person name="Karimi K."/>
            <person name="Yasuoka Y."/>
            <person name="Dichmann D.S."/>
            <person name="Flajnik M.F."/>
            <person name="Houston D.W."/>
            <person name="Shendure J."/>
            <person name="DuPasquier L."/>
            <person name="Vize P.D."/>
            <person name="Zorn A.M."/>
            <person name="Ito M."/>
            <person name="Marcotte E.M."/>
            <person name="Wallingford J.B."/>
            <person name="Ito Y."/>
            <person name="Asashima M."/>
            <person name="Ueno N."/>
            <person name="Matsuda Y."/>
            <person name="Veenstra G.J."/>
            <person name="Fujiyama A."/>
            <person name="Harland R.M."/>
            <person name="Taira M."/>
            <person name="Rokhsar D.S."/>
        </authorList>
    </citation>
    <scope>NUCLEOTIDE SEQUENCE [LARGE SCALE GENOMIC DNA]</scope>
    <source>
        <strain evidence="2">J</strain>
    </source>
</reference>
<dbReference type="AlphaFoldDB" id="A0A974HNW8"/>
<proteinExistence type="predicted"/>
<dbReference type="EMBL" id="CM004472">
    <property type="protein sequence ID" value="OCT85069.1"/>
    <property type="molecule type" value="Genomic_DNA"/>
</dbReference>
<accession>A0A974HNW8</accession>
<protein>
    <submittedName>
        <fullName evidence="1">Uncharacterized protein</fullName>
    </submittedName>
</protein>
<evidence type="ECO:0000313" key="1">
    <source>
        <dbReference type="EMBL" id="OCT85069.1"/>
    </source>
</evidence>
<name>A0A974HNW8_XENLA</name>